<name>A0A3B4EJV7_PYGNA</name>
<dbReference type="GeneID" id="108416249"/>
<evidence type="ECO:0000313" key="21">
    <source>
        <dbReference type="Proteomes" id="UP001501920"/>
    </source>
</evidence>
<dbReference type="PROSITE" id="PS50268">
    <property type="entry name" value="CADHERIN_2"/>
    <property type="match status" value="4"/>
</dbReference>
<keyword evidence="13" id="KW-0325">Glycoprotein</keyword>
<dbReference type="GO" id="GO:0007156">
    <property type="term" value="P:homophilic cell adhesion via plasma membrane adhesion molecules"/>
    <property type="evidence" value="ECO:0007669"/>
    <property type="project" value="InterPro"/>
</dbReference>
<evidence type="ECO:0000256" key="11">
    <source>
        <dbReference type="ARBA" id="ARBA00022989"/>
    </source>
</evidence>
<dbReference type="Ensembl" id="ENSPNAT00000031734.2">
    <property type="protein sequence ID" value="ENSPNAP00000036737.1"/>
    <property type="gene ID" value="ENSPNAG00000027829.2"/>
</dbReference>
<keyword evidence="21" id="KW-1185">Reference proteome</keyword>
<keyword evidence="12 17" id="KW-0472">Membrane</keyword>
<dbReference type="PRINTS" id="PR00205">
    <property type="entry name" value="CADHERIN"/>
</dbReference>
<dbReference type="Pfam" id="PF08758">
    <property type="entry name" value="Cadherin_pro"/>
    <property type="match status" value="1"/>
</dbReference>
<evidence type="ECO:0000256" key="12">
    <source>
        <dbReference type="ARBA" id="ARBA00023136"/>
    </source>
</evidence>
<keyword evidence="11 17" id="KW-1133">Transmembrane helix</keyword>
<dbReference type="Proteomes" id="UP001501920">
    <property type="component" value="Chromosome 4"/>
</dbReference>
<evidence type="ECO:0000256" key="6">
    <source>
        <dbReference type="ARBA" id="ARBA00022729"/>
    </source>
</evidence>
<dbReference type="SMART" id="SM00112">
    <property type="entry name" value="CA"/>
    <property type="match status" value="4"/>
</dbReference>
<dbReference type="Gene3D" id="4.10.900.10">
    <property type="entry name" value="TCF3-CBD (Catenin binding domain)"/>
    <property type="match status" value="1"/>
</dbReference>
<evidence type="ECO:0000256" key="14">
    <source>
        <dbReference type="PROSITE-ProRule" id="PRU00043"/>
    </source>
</evidence>
<dbReference type="FunFam" id="2.60.40.60:FF:000019">
    <property type="entry name" value="Cadherin 2"/>
    <property type="match status" value="1"/>
</dbReference>
<dbReference type="PANTHER" id="PTHR24027:SF78">
    <property type="entry name" value="CADHERIN-LIKE PROTEIN 26"/>
    <property type="match status" value="1"/>
</dbReference>
<dbReference type="GO" id="GO:0044331">
    <property type="term" value="P:cell-cell adhesion mediated by cadherin"/>
    <property type="evidence" value="ECO:0007669"/>
    <property type="project" value="TreeGrafter"/>
</dbReference>
<dbReference type="Pfam" id="PF01049">
    <property type="entry name" value="CADH_Y-type_LIR"/>
    <property type="match status" value="1"/>
</dbReference>
<dbReference type="GO" id="GO:0005912">
    <property type="term" value="C:adherens junction"/>
    <property type="evidence" value="ECO:0007669"/>
    <property type="project" value="TreeGrafter"/>
</dbReference>
<dbReference type="CDD" id="cd11304">
    <property type="entry name" value="Cadherin_repeat"/>
    <property type="match status" value="4"/>
</dbReference>
<dbReference type="GO" id="GO:0060027">
    <property type="term" value="P:convergent extension involved in gastrulation"/>
    <property type="evidence" value="ECO:0007669"/>
    <property type="project" value="UniProtKB-ARBA"/>
</dbReference>
<dbReference type="OMA" id="CIPVEDK"/>
<dbReference type="FunFam" id="2.60.40.60:FF:000123">
    <property type="entry name" value="Protocadherin beta 4"/>
    <property type="match status" value="1"/>
</dbReference>
<dbReference type="InterPro" id="IPR015919">
    <property type="entry name" value="Cadherin-like_sf"/>
</dbReference>
<dbReference type="GO" id="GO:0045296">
    <property type="term" value="F:cadherin binding"/>
    <property type="evidence" value="ECO:0007669"/>
    <property type="project" value="TreeGrafter"/>
</dbReference>
<dbReference type="GeneTree" id="ENSGT01030000234624"/>
<evidence type="ECO:0000256" key="3">
    <source>
        <dbReference type="ARBA" id="ARBA00022475"/>
    </source>
</evidence>
<evidence type="ECO:0000256" key="4">
    <source>
        <dbReference type="ARBA" id="ARBA00022692"/>
    </source>
</evidence>
<dbReference type="STRING" id="42514.ENSPNAP00000036737"/>
<evidence type="ECO:0000256" key="2">
    <source>
        <dbReference type="ARBA" id="ARBA00004568"/>
    </source>
</evidence>
<evidence type="ECO:0000313" key="20">
    <source>
        <dbReference type="Ensembl" id="ENSPNAP00000036737.1"/>
    </source>
</evidence>
<dbReference type="GO" id="GO:0016342">
    <property type="term" value="C:catenin complex"/>
    <property type="evidence" value="ECO:0007669"/>
    <property type="project" value="TreeGrafter"/>
</dbReference>
<dbReference type="GO" id="GO:0016339">
    <property type="term" value="P:calcium-dependent cell-cell adhesion via plasma membrane cell adhesion molecules"/>
    <property type="evidence" value="ECO:0007669"/>
    <property type="project" value="TreeGrafter"/>
</dbReference>
<dbReference type="InterPro" id="IPR039808">
    <property type="entry name" value="Cadherin"/>
</dbReference>
<feature type="domain" description="Cadherin" evidence="19">
    <location>
        <begin position="455"/>
        <end position="560"/>
    </location>
</feature>
<dbReference type="GO" id="GO:0000902">
    <property type="term" value="P:cell morphogenesis"/>
    <property type="evidence" value="ECO:0007669"/>
    <property type="project" value="TreeGrafter"/>
</dbReference>
<protein>
    <recommendedName>
        <fullName evidence="19">Cadherin domain-containing protein</fullName>
    </recommendedName>
</protein>
<dbReference type="InterPro" id="IPR020894">
    <property type="entry name" value="Cadherin_CS"/>
</dbReference>
<keyword evidence="9 15" id="KW-0130">Cell adhesion</keyword>
<feature type="transmembrane region" description="Helical" evidence="17">
    <location>
        <begin position="669"/>
        <end position="694"/>
    </location>
</feature>
<dbReference type="FunFam" id="2.60.40.60:FF:000027">
    <property type="entry name" value="Cadherin 2"/>
    <property type="match status" value="1"/>
</dbReference>
<dbReference type="FunFam" id="2.60.40.60:FF:000011">
    <property type="entry name" value="Cadherin 1"/>
    <property type="match status" value="1"/>
</dbReference>
<dbReference type="PRINTS" id="PR01820">
    <property type="entry name" value="DESMOCOLLIN"/>
</dbReference>
<evidence type="ECO:0000256" key="9">
    <source>
        <dbReference type="ARBA" id="ARBA00022889"/>
    </source>
</evidence>
<dbReference type="PANTHER" id="PTHR24027">
    <property type="entry name" value="CADHERIN-23"/>
    <property type="match status" value="1"/>
</dbReference>
<organism evidence="20 21">
    <name type="scientific">Pygocentrus nattereri</name>
    <name type="common">Red-bellied piranha</name>
    <dbReference type="NCBI Taxonomy" id="42514"/>
    <lineage>
        <taxon>Eukaryota</taxon>
        <taxon>Metazoa</taxon>
        <taxon>Chordata</taxon>
        <taxon>Craniata</taxon>
        <taxon>Vertebrata</taxon>
        <taxon>Euteleostomi</taxon>
        <taxon>Actinopterygii</taxon>
        <taxon>Neopterygii</taxon>
        <taxon>Teleostei</taxon>
        <taxon>Ostariophysi</taxon>
        <taxon>Characiformes</taxon>
        <taxon>Characoidei</taxon>
        <taxon>Pygocentrus</taxon>
    </lineage>
</organism>
<feature type="domain" description="Cadherin" evidence="19">
    <location>
        <begin position="126"/>
        <end position="234"/>
    </location>
</feature>
<keyword evidence="7" id="KW-0677">Repeat</keyword>
<keyword evidence="3" id="KW-1003">Cell membrane</keyword>
<reference evidence="20" key="3">
    <citation type="submission" date="2025-09" db="UniProtKB">
        <authorList>
            <consortium name="Ensembl"/>
        </authorList>
    </citation>
    <scope>IDENTIFICATION</scope>
</reference>
<dbReference type="SMART" id="SM01055">
    <property type="entry name" value="Cadherin_pro"/>
    <property type="match status" value="1"/>
</dbReference>
<sequence>MSRCSLFYISLLVLVLRYSVESCVQRHVQAQVPEKLQAGYVVSKVNLDHCGFRQLYLVSNDPDFAVQTDGTILTADVITVPDDGKSFWVLVQDQRGHKWKVDVNLSPIDQVSQKSSSAVLRRAKRRWSPLPFNIRENDKGPFPKDVERIASDSSVNYTIKYSIEGPGVTTTPINLFSVDSINGMLRVNFAVDREEYPQFIFTARAFDRYTNQEKDLPLPITVNVQDENDNAPQFSSPLIFSVEEQSNPGTVVGQVNATDRDEPNTPHTSIRYSLLNGTDLFAINYDSGLITTRTGTLDRETQDRYFVRVEIKDMGGAPNGLSNQGLASIFLTDINDNPPTFKQSLYTAQVKENQANVLVLRIPVDDKDLKGTPNWKAVYEITKGNESGNFLIRTDPATNEGLLYVAKPLDREKQELMKLELMARNEAPLVRSSSSWKKVPIELTVTNEDEGPEFSAPILRLKVKENVPNGTLIGTYTAIDPETKSSKGIKYYKVTDPGSWINVMETTGDLKVANTIDRESPLVYNNTYNITVKAVDESQKTGTGTVLILIEDVNDNVPIIPKPDLVLCSRDGQRSSILVNAVDYDESPYSGPFTFELSKESEGKWKIKDPKPGTSVVLEQVVDMPNGVYKVPLLVKDLQGVGEEQIVSVHVCECVKEGECAAQRISSRLGVWAVLAMLLALLLLLLLCLLFVLVCSTKGEKLRMTDEYDGTGGMLLKSNTEAPGEEVKDALLVTPGSGIDGGGAMEHQTVVGAAGGALGQQAIHAGSMYQGGTQGYMTNQSMYSTGQYGGGFYGNSSYNKFSDMSILDTWRTNELYLDNKLVYFGEEEDGRFAADLLKSYGYEGVGSPAGSVGCCSVLSNQDSLDFLDSLGPKFRTLADVCMSKTERGEQ</sequence>
<comment type="function">
    <text evidence="16">A component of desmosome cell-cell junctions which are required for positive regulation of cellular adhesion. Involved in the interaction of plaque proteins and intermediate filaments mediating cell-cell adhesion.</text>
</comment>
<proteinExistence type="predicted"/>
<evidence type="ECO:0000256" key="7">
    <source>
        <dbReference type="ARBA" id="ARBA00022737"/>
    </source>
</evidence>
<evidence type="ECO:0000256" key="5">
    <source>
        <dbReference type="ARBA" id="ARBA00022723"/>
    </source>
</evidence>
<dbReference type="AlphaFoldDB" id="A0A3B4EJV7"/>
<feature type="domain" description="Cadherin" evidence="19">
    <location>
        <begin position="342"/>
        <end position="454"/>
    </location>
</feature>
<feature type="signal peptide" evidence="18">
    <location>
        <begin position="1"/>
        <end position="22"/>
    </location>
</feature>
<dbReference type="OrthoDB" id="6079678at2759"/>
<dbReference type="InterPro" id="IPR000233">
    <property type="entry name" value="Cadherin_Y-type_LIR"/>
</dbReference>
<keyword evidence="6 18" id="KW-0732">Signal</keyword>
<dbReference type="FunFam" id="2.60.40.60:FF:000031">
    <property type="entry name" value="Cadherin 3"/>
    <property type="match status" value="1"/>
</dbReference>
<dbReference type="GO" id="GO:0007043">
    <property type="term" value="P:cell-cell junction assembly"/>
    <property type="evidence" value="ECO:0007669"/>
    <property type="project" value="TreeGrafter"/>
</dbReference>
<evidence type="ECO:0000256" key="17">
    <source>
        <dbReference type="SAM" id="Phobius"/>
    </source>
</evidence>
<evidence type="ECO:0000256" key="1">
    <source>
        <dbReference type="ARBA" id="ARBA00004251"/>
    </source>
</evidence>
<keyword evidence="10" id="KW-0965">Cell junction</keyword>
<dbReference type="InterPro" id="IPR009122">
    <property type="entry name" value="Desmosomal_cadherin"/>
</dbReference>
<dbReference type="GO" id="GO:0055113">
    <property type="term" value="P:epiboly involved in gastrulation with mouth forming second"/>
    <property type="evidence" value="ECO:0007669"/>
    <property type="project" value="UniProtKB-ARBA"/>
</dbReference>
<keyword evidence="8 14" id="KW-0106">Calcium</keyword>
<reference evidence="20" key="2">
    <citation type="submission" date="2025-08" db="UniProtKB">
        <authorList>
            <consortium name="Ensembl"/>
        </authorList>
    </citation>
    <scope>IDENTIFICATION</scope>
</reference>
<reference evidence="20 21" key="1">
    <citation type="submission" date="2020-10" db="EMBL/GenBank/DDBJ databases">
        <title>Pygocentrus nattereri (red-bellied piranha) genome, fPygNat1, primary haplotype.</title>
        <authorList>
            <person name="Myers G."/>
            <person name="Meyer A."/>
            <person name="Karagic N."/>
            <person name="Pippel M."/>
            <person name="Winkler S."/>
            <person name="Tracey A."/>
            <person name="Wood J."/>
            <person name="Formenti G."/>
            <person name="Howe K."/>
            <person name="Fedrigo O."/>
            <person name="Jarvis E.D."/>
        </authorList>
    </citation>
    <scope>NUCLEOTIDE SEQUENCE [LARGE SCALE GENOMIC DNA]</scope>
</reference>
<dbReference type="SUPFAM" id="SSF49313">
    <property type="entry name" value="Cadherin-like"/>
    <property type="match status" value="6"/>
</dbReference>
<keyword evidence="5" id="KW-0479">Metal-binding</keyword>
<accession>A0A3B4EJV7</accession>
<dbReference type="Pfam" id="PF00028">
    <property type="entry name" value="Cadherin"/>
    <property type="match status" value="4"/>
</dbReference>
<evidence type="ECO:0000256" key="18">
    <source>
        <dbReference type="SAM" id="SignalP"/>
    </source>
</evidence>
<dbReference type="InterPro" id="IPR027397">
    <property type="entry name" value="Catenin-bd_sf"/>
</dbReference>
<keyword evidence="4 15" id="KW-0812">Transmembrane</keyword>
<dbReference type="InterPro" id="IPR014868">
    <property type="entry name" value="Cadherin_pro_dom"/>
</dbReference>
<evidence type="ECO:0000256" key="10">
    <source>
        <dbReference type="ARBA" id="ARBA00022949"/>
    </source>
</evidence>
<evidence type="ECO:0000256" key="13">
    <source>
        <dbReference type="ARBA" id="ARBA00023180"/>
    </source>
</evidence>
<evidence type="ECO:0000256" key="15">
    <source>
        <dbReference type="RuleBase" id="RU003318"/>
    </source>
</evidence>
<evidence type="ECO:0000256" key="16">
    <source>
        <dbReference type="RuleBase" id="RU004358"/>
    </source>
</evidence>
<comment type="subcellular location">
    <subcellularLocation>
        <location evidence="2">Cell junction</location>
        <location evidence="2">Desmosome</location>
    </subcellularLocation>
    <subcellularLocation>
        <location evidence="1 15">Cell membrane</location>
        <topology evidence="1 15">Single-pass type I membrane protein</topology>
    </subcellularLocation>
</comment>
<dbReference type="PROSITE" id="PS00232">
    <property type="entry name" value="CADHERIN_1"/>
    <property type="match status" value="2"/>
</dbReference>
<dbReference type="RefSeq" id="XP_017544765.1">
    <property type="nucleotide sequence ID" value="XM_017689276.2"/>
</dbReference>
<evidence type="ECO:0000259" key="19">
    <source>
        <dbReference type="PROSITE" id="PS50268"/>
    </source>
</evidence>
<dbReference type="PRINTS" id="PR01818">
    <property type="entry name" value="DESMOCADHERN"/>
</dbReference>
<dbReference type="CTD" id="560091"/>
<feature type="domain" description="Cadherin" evidence="19">
    <location>
        <begin position="234"/>
        <end position="341"/>
    </location>
</feature>
<dbReference type="GO" id="GO:0016477">
    <property type="term" value="P:cell migration"/>
    <property type="evidence" value="ECO:0007669"/>
    <property type="project" value="TreeGrafter"/>
</dbReference>
<dbReference type="GO" id="GO:0005509">
    <property type="term" value="F:calcium ion binding"/>
    <property type="evidence" value="ECO:0007669"/>
    <property type="project" value="UniProtKB-UniRule"/>
</dbReference>
<dbReference type="GO" id="GO:0030057">
    <property type="term" value="C:desmosome"/>
    <property type="evidence" value="ECO:0007669"/>
    <property type="project" value="UniProtKB-SubCell"/>
</dbReference>
<evidence type="ECO:0000256" key="8">
    <source>
        <dbReference type="ARBA" id="ARBA00022837"/>
    </source>
</evidence>
<dbReference type="GO" id="GO:0008013">
    <property type="term" value="F:beta-catenin binding"/>
    <property type="evidence" value="ECO:0007669"/>
    <property type="project" value="TreeGrafter"/>
</dbReference>
<dbReference type="InterPro" id="IPR002126">
    <property type="entry name" value="Cadherin-like_dom"/>
</dbReference>
<feature type="chain" id="PRO_5017203383" description="Cadherin domain-containing protein" evidence="18">
    <location>
        <begin position="23"/>
        <end position="890"/>
    </location>
</feature>
<dbReference type="GO" id="GO:0034332">
    <property type="term" value="P:adherens junction organization"/>
    <property type="evidence" value="ECO:0007669"/>
    <property type="project" value="TreeGrafter"/>
</dbReference>
<dbReference type="Gene3D" id="2.60.40.60">
    <property type="entry name" value="Cadherins"/>
    <property type="match status" value="6"/>
</dbReference>